<name>A0ACB9PK06_BAUVA</name>
<proteinExistence type="predicted"/>
<organism evidence="1 2">
    <name type="scientific">Bauhinia variegata</name>
    <name type="common">Purple orchid tree</name>
    <name type="synonym">Phanera variegata</name>
    <dbReference type="NCBI Taxonomy" id="167791"/>
    <lineage>
        <taxon>Eukaryota</taxon>
        <taxon>Viridiplantae</taxon>
        <taxon>Streptophyta</taxon>
        <taxon>Embryophyta</taxon>
        <taxon>Tracheophyta</taxon>
        <taxon>Spermatophyta</taxon>
        <taxon>Magnoliopsida</taxon>
        <taxon>eudicotyledons</taxon>
        <taxon>Gunneridae</taxon>
        <taxon>Pentapetalae</taxon>
        <taxon>rosids</taxon>
        <taxon>fabids</taxon>
        <taxon>Fabales</taxon>
        <taxon>Fabaceae</taxon>
        <taxon>Cercidoideae</taxon>
        <taxon>Cercideae</taxon>
        <taxon>Bauhiniinae</taxon>
        <taxon>Bauhinia</taxon>
    </lineage>
</organism>
<keyword evidence="2" id="KW-1185">Reference proteome</keyword>
<dbReference type="EMBL" id="CM039429">
    <property type="protein sequence ID" value="KAI4348855.1"/>
    <property type="molecule type" value="Genomic_DNA"/>
</dbReference>
<evidence type="ECO:0000313" key="1">
    <source>
        <dbReference type="EMBL" id="KAI4348855.1"/>
    </source>
</evidence>
<reference evidence="1 2" key="1">
    <citation type="journal article" date="2022" name="DNA Res.">
        <title>Chromosomal-level genome assembly of the orchid tree Bauhinia variegata (Leguminosae; Cercidoideae) supports the allotetraploid origin hypothesis of Bauhinia.</title>
        <authorList>
            <person name="Zhong Y."/>
            <person name="Chen Y."/>
            <person name="Zheng D."/>
            <person name="Pang J."/>
            <person name="Liu Y."/>
            <person name="Luo S."/>
            <person name="Meng S."/>
            <person name="Qian L."/>
            <person name="Wei D."/>
            <person name="Dai S."/>
            <person name="Zhou R."/>
        </authorList>
    </citation>
    <scope>NUCLEOTIDE SEQUENCE [LARGE SCALE GENOMIC DNA]</scope>
    <source>
        <strain evidence="1">BV-YZ2020</strain>
    </source>
</reference>
<gene>
    <name evidence="1" type="ORF">L6164_009525</name>
</gene>
<protein>
    <submittedName>
        <fullName evidence="1">Uncharacterized protein</fullName>
    </submittedName>
</protein>
<accession>A0ACB9PK06</accession>
<comment type="caution">
    <text evidence="1">The sequence shown here is derived from an EMBL/GenBank/DDBJ whole genome shotgun (WGS) entry which is preliminary data.</text>
</comment>
<dbReference type="Proteomes" id="UP000828941">
    <property type="component" value="Chromosome 4"/>
</dbReference>
<sequence length="1044" mass="119509">MKALTKLRYLHSNLRYQVSRSQVFYLSNASKASKLSRSERNQEISNKESETASFGALFKEITEILGDDNLIPDESLSGISVFQKTGELVLGAKDQSGCTQVVCRNAEESTLQENVTIQEDVLLENLSEDDVSRIVGEFTEIIRAENDSTPMEERLENLNYRLNPEIVGKVLKRCFKSPQLALRFFNWVKLKDTFCHTTGTYNIMLYMAGEATEFGLVKKLVEEMDKYSIKKDVNTWTILISQYGKAKQISEALMVFEDMKKCGCVPDAVAYRAVIRSLCTAGKGEIAMEFYKDMVMKDMALDVRLYKMLMNCMVRSGDIEAARSVANDLTRLSEIPENRVHGYLLKSFCISGRIKEALELIRDIKNKDFHLETEYFGTLVRGLCKADRIIDALEIVEIMKRRHMVDGKVLGNIINGYLRRNEVQKALDVFQNVKDSGHVPTVSTYTELIQHLFRLNQYEEGCKLYDEMLQKGIQPDSVAITAMVVGHISQNRMSEAWKLFKSVECQGIKPTWKSYSIFIKELCKVSRTDEIVELLYEMQASKIVIGDELFHWVITYLDKKGELFAKEKIQQMFTASKLDTIQCRESGKQVPVRMKVDADVRFDPTKSEKVDISSVQPQLKTFSEQDVQAVSRILSSSMDWSWIQEELEKSTIEFTPELVLEILHTCNMHGKVVLKFFLWVGKQTGYRHTTETYNMAIKIAGCGKDFKHMRNLFFEMRRNGYPITSETWTIMIMLYGRTGLTEMAMNCFREMKANGYLPSRSTYKYLIIAFCGRKGRKVDEAIKIYEEMICAGYAPDKELVEIYLGCLCEVGKLLDARRCSDSLQKFGYTLPLRYSFFVRALCRAGKVEEALTLVNEVGAEKSTLHQLTCGSLVHGLLRKGRLEEALAKVDSMKQAGITLSIHVYTSLIVHFFKEKQMGKAIETFKEMQRSGYEPTIVTYSALIRGYMNMGRVTDAWNIFYSLKIKGPFPDFKTYSMFLTSLCRVGRSEEALQLTSEMLESGIVPSTVNFRTVFYALNREGKQDLARVVLQKKSELMRKRKFTVS</sequence>
<evidence type="ECO:0000313" key="2">
    <source>
        <dbReference type="Proteomes" id="UP000828941"/>
    </source>
</evidence>